<dbReference type="Proteomes" id="UP000004994">
    <property type="component" value="Chromosome 4"/>
</dbReference>
<dbReference type="GO" id="GO:0141166">
    <property type="term" value="P:chromosomal 5-methylcytosine DNA demethylation pathway"/>
    <property type="evidence" value="ECO:0007669"/>
    <property type="project" value="InterPro"/>
</dbReference>
<dbReference type="Gramene" id="Solyc04g047780.1.1">
    <property type="protein sequence ID" value="Solyc04g047780.1.1"/>
    <property type="gene ID" value="Solyc04g047780.1"/>
</dbReference>
<evidence type="ECO:0000256" key="1">
    <source>
        <dbReference type="ARBA" id="ARBA00001966"/>
    </source>
</evidence>
<keyword evidence="2" id="KW-0479">Metal-binding</keyword>
<dbReference type="InterPro" id="IPR028925">
    <property type="entry name" value="RRM_DME"/>
</dbReference>
<dbReference type="PANTHER" id="PTHR46213:SF29">
    <property type="entry name" value="PROTEIN ROS1-LIKE"/>
    <property type="match status" value="1"/>
</dbReference>
<evidence type="ECO:0000313" key="6">
    <source>
        <dbReference type="EnsemblPlants" id="Solyc04g047780.1.1"/>
    </source>
</evidence>
<dbReference type="STRING" id="4081.K4BRK6"/>
<feature type="domain" description="Demeter RRM-fold" evidence="5">
    <location>
        <begin position="391"/>
        <end position="449"/>
    </location>
</feature>
<dbReference type="GO" id="GO:0046872">
    <property type="term" value="F:metal ion binding"/>
    <property type="evidence" value="ECO:0007669"/>
    <property type="project" value="UniProtKB-KW"/>
</dbReference>
<dbReference type="HOGENOM" id="CLU_608909_0_0_1"/>
<evidence type="ECO:0000259" key="5">
    <source>
        <dbReference type="Pfam" id="PF15628"/>
    </source>
</evidence>
<dbReference type="GO" id="GO:0051536">
    <property type="term" value="F:iron-sulfur cluster binding"/>
    <property type="evidence" value="ECO:0007669"/>
    <property type="project" value="UniProtKB-KW"/>
</dbReference>
<dbReference type="GO" id="GO:0019104">
    <property type="term" value="F:DNA N-glycosylase activity"/>
    <property type="evidence" value="ECO:0007669"/>
    <property type="project" value="InterPro"/>
</dbReference>
<dbReference type="InterPro" id="IPR044811">
    <property type="entry name" value="DME/ROS1"/>
</dbReference>
<dbReference type="GO" id="GO:0035514">
    <property type="term" value="F:DNA demethylase activity"/>
    <property type="evidence" value="ECO:0007669"/>
    <property type="project" value="InterPro"/>
</dbReference>
<dbReference type="PaxDb" id="4081-Solyc04g047780.1.1"/>
<reference evidence="6" key="1">
    <citation type="journal article" date="2012" name="Nature">
        <title>The tomato genome sequence provides insights into fleshy fruit evolution.</title>
        <authorList>
            <consortium name="Tomato Genome Consortium"/>
        </authorList>
    </citation>
    <scope>NUCLEOTIDE SEQUENCE [LARGE SCALE GENOMIC DNA]</scope>
    <source>
        <strain evidence="6">cv. Heinz 1706</strain>
    </source>
</reference>
<dbReference type="Pfam" id="PF15628">
    <property type="entry name" value="RRM_DME"/>
    <property type="match status" value="1"/>
</dbReference>
<protein>
    <recommendedName>
        <fullName evidence="5">Demeter RRM-fold domain-containing protein</fullName>
    </recommendedName>
</protein>
<keyword evidence="3" id="KW-0408">Iron</keyword>
<dbReference type="AlphaFoldDB" id="K4BRK6"/>
<keyword evidence="7" id="KW-1185">Reference proteome</keyword>
<dbReference type="InParanoid" id="K4BRK6"/>
<evidence type="ECO:0000256" key="3">
    <source>
        <dbReference type="ARBA" id="ARBA00023004"/>
    </source>
</evidence>
<keyword evidence="4" id="KW-0411">Iron-sulfur</keyword>
<dbReference type="eggNOG" id="ENOG502QQKH">
    <property type="taxonomic scope" value="Eukaryota"/>
</dbReference>
<name>K4BRK6_SOLLC</name>
<evidence type="ECO:0000256" key="2">
    <source>
        <dbReference type="ARBA" id="ARBA00022723"/>
    </source>
</evidence>
<accession>K4BRK6</accession>
<evidence type="ECO:0000256" key="4">
    <source>
        <dbReference type="ARBA" id="ARBA00023014"/>
    </source>
</evidence>
<dbReference type="PhylomeDB" id="K4BRK6"/>
<proteinExistence type="predicted"/>
<evidence type="ECO:0000313" key="7">
    <source>
        <dbReference type="Proteomes" id="UP000004994"/>
    </source>
</evidence>
<sequence length="450" mass="51056">MKRQTPKVSTTEGKAASLCVHKKPRLQASSSKNGLIVKHKRILKSITRRKMHKFQTMKHLVTKKMILRTNVILDEEAIQEWKSLIGKPEHEGCKSEKCDERWGVERTLFHGRVLLFISRMHLIQGGKKKKETRNQQPEPMLRWKSQNADMESDAITRENMRKLSSFVNPEEINDSTLDAINWHAVHDATTDQVSKAINQRGMDKKLAERIKVNNVWLRIPCARLPLTGPGENSCANVNTALVPVDSAYSCTESSQENLVSSFGEASKSQHSTGDHQNKLITYPALGCIGEIDIEDYSASGIPTITFDCQAFMENLLSYIDEYDLSTKDTDLSNALVVATLEAPLPKLKHNGRLRMEHQVYELPDSHPLLEGLQKRELEDTCPYALAIRTPDEESTQKPIEVPRASIWNFPRKTLYGGTSIRGIFRGMSTKEVQNCFWRGYVCPRGFNHET</sequence>
<comment type="cofactor">
    <cofactor evidence="1">
        <name>[4Fe-4S] cluster</name>
        <dbReference type="ChEBI" id="CHEBI:49883"/>
    </cofactor>
</comment>
<organism evidence="6">
    <name type="scientific">Solanum lycopersicum</name>
    <name type="common">Tomato</name>
    <name type="synonym">Lycopersicon esculentum</name>
    <dbReference type="NCBI Taxonomy" id="4081"/>
    <lineage>
        <taxon>Eukaryota</taxon>
        <taxon>Viridiplantae</taxon>
        <taxon>Streptophyta</taxon>
        <taxon>Embryophyta</taxon>
        <taxon>Tracheophyta</taxon>
        <taxon>Spermatophyta</taxon>
        <taxon>Magnoliopsida</taxon>
        <taxon>eudicotyledons</taxon>
        <taxon>Gunneridae</taxon>
        <taxon>Pentapetalae</taxon>
        <taxon>asterids</taxon>
        <taxon>lamiids</taxon>
        <taxon>Solanales</taxon>
        <taxon>Solanaceae</taxon>
        <taxon>Solanoideae</taxon>
        <taxon>Solaneae</taxon>
        <taxon>Solanum</taxon>
        <taxon>Solanum subgen. Lycopersicon</taxon>
    </lineage>
</organism>
<reference evidence="6" key="2">
    <citation type="submission" date="2015-06" db="UniProtKB">
        <authorList>
            <consortium name="EnsemblPlants"/>
        </authorList>
    </citation>
    <scope>IDENTIFICATION</scope>
    <source>
        <strain evidence="6">cv. Heinz 1706</strain>
    </source>
</reference>
<dbReference type="PANTHER" id="PTHR46213">
    <property type="entry name" value="TRANSCRIPTIONAL ACTIVATOR DEMETER"/>
    <property type="match status" value="1"/>
</dbReference>
<dbReference type="EnsemblPlants" id="Solyc04g047780.1.1">
    <property type="protein sequence ID" value="Solyc04g047780.1.1"/>
    <property type="gene ID" value="Solyc04g047780.1"/>
</dbReference>